<proteinExistence type="predicted"/>
<dbReference type="SMART" id="SM00849">
    <property type="entry name" value="Lactamase_B"/>
    <property type="match status" value="1"/>
</dbReference>
<dbReference type="RefSeq" id="WP_194700346.1">
    <property type="nucleotide sequence ID" value="NZ_JADKNH010000002.1"/>
</dbReference>
<evidence type="ECO:0000256" key="1">
    <source>
        <dbReference type="ARBA" id="ARBA00001947"/>
    </source>
</evidence>
<dbReference type="Pfam" id="PF00753">
    <property type="entry name" value="Lactamase_B"/>
    <property type="match status" value="1"/>
</dbReference>
<keyword evidence="3" id="KW-0378">Hydrolase</keyword>
<dbReference type="InterPro" id="IPR001279">
    <property type="entry name" value="Metallo-B-lactamas"/>
</dbReference>
<dbReference type="Gene3D" id="3.60.15.10">
    <property type="entry name" value="Ribonuclease Z/Hydroxyacylglutathione hydrolase-like"/>
    <property type="match status" value="1"/>
</dbReference>
<dbReference type="PANTHER" id="PTHR46233">
    <property type="entry name" value="HYDROXYACYLGLUTATHIONE HYDROLASE GLOC"/>
    <property type="match status" value="1"/>
</dbReference>
<accession>A0ABR9ZQ95</accession>
<comment type="cofactor">
    <cofactor evidence="1">
        <name>Zn(2+)</name>
        <dbReference type="ChEBI" id="CHEBI:29105"/>
    </cofactor>
</comment>
<dbReference type="SUPFAM" id="SSF56281">
    <property type="entry name" value="Metallo-hydrolase/oxidoreductase"/>
    <property type="match status" value="1"/>
</dbReference>
<reference evidence="6 7" key="1">
    <citation type="submission" date="2020-11" db="EMBL/GenBank/DDBJ databases">
        <title>Fusibacter basophilias sp. nov.</title>
        <authorList>
            <person name="Qiu D."/>
        </authorList>
    </citation>
    <scope>NUCLEOTIDE SEQUENCE [LARGE SCALE GENOMIC DNA]</scope>
    <source>
        <strain evidence="6 7">Q10-2</strain>
    </source>
</reference>
<dbReference type="InterPro" id="IPR036866">
    <property type="entry name" value="RibonucZ/Hydroxyglut_hydro"/>
</dbReference>
<dbReference type="EMBL" id="JADKNH010000002">
    <property type="protein sequence ID" value="MBF4692100.1"/>
    <property type="molecule type" value="Genomic_DNA"/>
</dbReference>
<evidence type="ECO:0000256" key="3">
    <source>
        <dbReference type="ARBA" id="ARBA00022801"/>
    </source>
</evidence>
<keyword evidence="4" id="KW-0862">Zinc</keyword>
<keyword evidence="2" id="KW-0479">Metal-binding</keyword>
<evidence type="ECO:0000256" key="4">
    <source>
        <dbReference type="ARBA" id="ARBA00022833"/>
    </source>
</evidence>
<dbReference type="Proteomes" id="UP000614200">
    <property type="component" value="Unassembled WGS sequence"/>
</dbReference>
<dbReference type="InterPro" id="IPR051453">
    <property type="entry name" value="MBL_Glyoxalase_II"/>
</dbReference>
<dbReference type="PANTHER" id="PTHR46233:SF3">
    <property type="entry name" value="HYDROXYACYLGLUTATHIONE HYDROLASE GLOC"/>
    <property type="match status" value="1"/>
</dbReference>
<sequence length="303" mass="34470">MEIVKVFGNTYCIDTGMTYIPFYKLNAREIVLLDSGYGIGEREGINALIDDNGYHVYGIINSHAHIDHVGNNMFFKEKDKAIIAMTRLEAALCSSEESVKAYFGGHTLKSVRGHFETMITETDILIDPEDECIEMGGAIFKIIPTPGHSPAHISIITPDDVVYVGDTLISYEVMQGAKMPYAFILSVDFMSKKKLAKLNCEHFIVAHKGIYSNIENLVNDNIAFYKQRAQRVYDVVHKPMTLEEILRAVIREFNINVRSIHKQRVINRMMCSFVDYLIEIEQLKAEIDNGFIKYHQTERASSE</sequence>
<feature type="domain" description="Metallo-beta-lactamase" evidence="5">
    <location>
        <begin position="33"/>
        <end position="207"/>
    </location>
</feature>
<comment type="caution">
    <text evidence="6">The sequence shown here is derived from an EMBL/GenBank/DDBJ whole genome shotgun (WGS) entry which is preliminary data.</text>
</comment>
<name>A0ABR9ZQ95_9FIRM</name>
<gene>
    <name evidence="6" type="ORF">ISU02_03175</name>
</gene>
<evidence type="ECO:0000313" key="6">
    <source>
        <dbReference type="EMBL" id="MBF4692100.1"/>
    </source>
</evidence>
<organism evidence="6 7">
    <name type="scientific">Fusibacter ferrireducens</name>
    <dbReference type="NCBI Taxonomy" id="2785058"/>
    <lineage>
        <taxon>Bacteria</taxon>
        <taxon>Bacillati</taxon>
        <taxon>Bacillota</taxon>
        <taxon>Clostridia</taxon>
        <taxon>Eubacteriales</taxon>
        <taxon>Eubacteriales Family XII. Incertae Sedis</taxon>
        <taxon>Fusibacter</taxon>
    </lineage>
</organism>
<evidence type="ECO:0000313" key="7">
    <source>
        <dbReference type="Proteomes" id="UP000614200"/>
    </source>
</evidence>
<keyword evidence="7" id="KW-1185">Reference proteome</keyword>
<protein>
    <submittedName>
        <fullName evidence="6">MBL fold metallo-hydrolase</fullName>
    </submittedName>
</protein>
<evidence type="ECO:0000259" key="5">
    <source>
        <dbReference type="SMART" id="SM00849"/>
    </source>
</evidence>
<evidence type="ECO:0000256" key="2">
    <source>
        <dbReference type="ARBA" id="ARBA00022723"/>
    </source>
</evidence>